<comment type="caution">
    <text evidence="2">The sequence shown here is derived from an EMBL/GenBank/DDBJ whole genome shotgun (WGS) entry which is preliminary data.</text>
</comment>
<dbReference type="SUPFAM" id="SSF53474">
    <property type="entry name" value="alpha/beta-Hydrolases"/>
    <property type="match status" value="1"/>
</dbReference>
<keyword evidence="3" id="KW-1185">Reference proteome</keyword>
<dbReference type="EMBL" id="JBHTJH010000004">
    <property type="protein sequence ID" value="MFD0861637.1"/>
    <property type="molecule type" value="Genomic_DNA"/>
</dbReference>
<name>A0ABW3CX30_9FLAO</name>
<feature type="domain" description="AB hydrolase-1" evidence="1">
    <location>
        <begin position="87"/>
        <end position="193"/>
    </location>
</feature>
<accession>A0ABW3CX30</accession>
<dbReference type="Gene3D" id="3.40.50.1820">
    <property type="entry name" value="alpha/beta hydrolase"/>
    <property type="match status" value="1"/>
</dbReference>
<dbReference type="RefSeq" id="WP_386405024.1">
    <property type="nucleotide sequence ID" value="NZ_JBHTJH010000004.1"/>
</dbReference>
<evidence type="ECO:0000313" key="2">
    <source>
        <dbReference type="EMBL" id="MFD0861637.1"/>
    </source>
</evidence>
<dbReference type="PANTHER" id="PTHR43433:SF5">
    <property type="entry name" value="AB HYDROLASE-1 DOMAIN-CONTAINING PROTEIN"/>
    <property type="match status" value="1"/>
</dbReference>
<dbReference type="PANTHER" id="PTHR43433">
    <property type="entry name" value="HYDROLASE, ALPHA/BETA FOLD FAMILY PROTEIN"/>
    <property type="match status" value="1"/>
</dbReference>
<organism evidence="2 3">
    <name type="scientific">Sungkyunkwania multivorans</name>
    <dbReference type="NCBI Taxonomy" id="1173618"/>
    <lineage>
        <taxon>Bacteria</taxon>
        <taxon>Pseudomonadati</taxon>
        <taxon>Bacteroidota</taxon>
        <taxon>Flavobacteriia</taxon>
        <taxon>Flavobacteriales</taxon>
        <taxon>Flavobacteriaceae</taxon>
        <taxon>Sungkyunkwania</taxon>
    </lineage>
</organism>
<dbReference type="InterPro" id="IPR029058">
    <property type="entry name" value="AB_hydrolase_fold"/>
</dbReference>
<dbReference type="GO" id="GO:0016787">
    <property type="term" value="F:hydrolase activity"/>
    <property type="evidence" value="ECO:0007669"/>
    <property type="project" value="UniProtKB-KW"/>
</dbReference>
<keyword evidence="2" id="KW-0378">Hydrolase</keyword>
<dbReference type="InterPro" id="IPR050471">
    <property type="entry name" value="AB_hydrolase"/>
</dbReference>
<dbReference type="Pfam" id="PF00561">
    <property type="entry name" value="Abhydrolase_1"/>
    <property type="match status" value="1"/>
</dbReference>
<gene>
    <name evidence="2" type="ORF">ACFQ1M_05430</name>
</gene>
<dbReference type="Proteomes" id="UP001596978">
    <property type="component" value="Unassembled WGS sequence"/>
</dbReference>
<evidence type="ECO:0000259" key="1">
    <source>
        <dbReference type="Pfam" id="PF00561"/>
    </source>
</evidence>
<evidence type="ECO:0000313" key="3">
    <source>
        <dbReference type="Proteomes" id="UP001596978"/>
    </source>
</evidence>
<protein>
    <submittedName>
        <fullName evidence="2">Alpha/beta hydrolase</fullName>
    </submittedName>
</protein>
<proteinExistence type="predicted"/>
<sequence length="289" mass="32283">MPKKPTKFGYQQSIDVPQPIIFTAKFLRFISPTLATNFAARLFRSPIKFKIPDRELIMDANSEQQVLHVPEIRKEIRVYTYGNGKKRILLAHGWSGRGTQLVKIADHFIKLGYTTVSFDAPAHGKTGDKTTDMNEFIKSIMFLEEQHGPFEAAIGHSLGGMSLLNAVKRGLHIKKLVTIGSGDIVSHIMYDFVQKLGLKKDIGDRMIAKFERTFNECMDDYSASLAAKDVHIPVLVAHANDDLDVPVSAAHHIRQSLSNGHLLITDGLGHKRILGDKEVIEKIANFIES</sequence>
<reference evidence="3" key="1">
    <citation type="journal article" date="2019" name="Int. J. Syst. Evol. Microbiol.">
        <title>The Global Catalogue of Microorganisms (GCM) 10K type strain sequencing project: providing services to taxonomists for standard genome sequencing and annotation.</title>
        <authorList>
            <consortium name="The Broad Institute Genomics Platform"/>
            <consortium name="The Broad Institute Genome Sequencing Center for Infectious Disease"/>
            <person name="Wu L."/>
            <person name="Ma J."/>
        </authorList>
    </citation>
    <scope>NUCLEOTIDE SEQUENCE [LARGE SCALE GENOMIC DNA]</scope>
    <source>
        <strain evidence="3">CCUG 62952</strain>
    </source>
</reference>
<dbReference type="InterPro" id="IPR000073">
    <property type="entry name" value="AB_hydrolase_1"/>
</dbReference>